<reference evidence="2 3" key="1">
    <citation type="journal article" date="2019" name="Nat. Ecol. Evol.">
        <title>Megaphylogeny resolves global patterns of mushroom evolution.</title>
        <authorList>
            <person name="Varga T."/>
            <person name="Krizsan K."/>
            <person name="Foldi C."/>
            <person name="Dima B."/>
            <person name="Sanchez-Garcia M."/>
            <person name="Sanchez-Ramirez S."/>
            <person name="Szollosi G.J."/>
            <person name="Szarkandi J.G."/>
            <person name="Papp V."/>
            <person name="Albert L."/>
            <person name="Andreopoulos W."/>
            <person name="Angelini C."/>
            <person name="Antonin V."/>
            <person name="Barry K.W."/>
            <person name="Bougher N.L."/>
            <person name="Buchanan P."/>
            <person name="Buyck B."/>
            <person name="Bense V."/>
            <person name="Catcheside P."/>
            <person name="Chovatia M."/>
            <person name="Cooper J."/>
            <person name="Damon W."/>
            <person name="Desjardin D."/>
            <person name="Finy P."/>
            <person name="Geml J."/>
            <person name="Haridas S."/>
            <person name="Hughes K."/>
            <person name="Justo A."/>
            <person name="Karasinski D."/>
            <person name="Kautmanova I."/>
            <person name="Kiss B."/>
            <person name="Kocsube S."/>
            <person name="Kotiranta H."/>
            <person name="LaButti K.M."/>
            <person name="Lechner B.E."/>
            <person name="Liimatainen K."/>
            <person name="Lipzen A."/>
            <person name="Lukacs Z."/>
            <person name="Mihaltcheva S."/>
            <person name="Morgado L.N."/>
            <person name="Niskanen T."/>
            <person name="Noordeloos M.E."/>
            <person name="Ohm R.A."/>
            <person name="Ortiz-Santana B."/>
            <person name="Ovrebo C."/>
            <person name="Racz N."/>
            <person name="Riley R."/>
            <person name="Savchenko A."/>
            <person name="Shiryaev A."/>
            <person name="Soop K."/>
            <person name="Spirin V."/>
            <person name="Szebenyi C."/>
            <person name="Tomsovsky M."/>
            <person name="Tulloss R.E."/>
            <person name="Uehling J."/>
            <person name="Grigoriev I.V."/>
            <person name="Vagvolgyi C."/>
            <person name="Papp T."/>
            <person name="Martin F.M."/>
            <person name="Miettinen O."/>
            <person name="Hibbett D.S."/>
            <person name="Nagy L.G."/>
        </authorList>
    </citation>
    <scope>NUCLEOTIDE SEQUENCE [LARGE SCALE GENOMIC DNA]</scope>
    <source>
        <strain evidence="2 3">HHB13444</strain>
    </source>
</reference>
<dbReference type="AlphaFoldDB" id="A0A5C3PGF9"/>
<dbReference type="EMBL" id="ML211161">
    <property type="protein sequence ID" value="TFK87270.1"/>
    <property type="molecule type" value="Genomic_DNA"/>
</dbReference>
<accession>A0A5C3PGF9</accession>
<evidence type="ECO:0000313" key="2">
    <source>
        <dbReference type="EMBL" id="TFK87270.1"/>
    </source>
</evidence>
<name>A0A5C3PGF9_9APHY</name>
<dbReference type="Proteomes" id="UP000308197">
    <property type="component" value="Unassembled WGS sequence"/>
</dbReference>
<keyword evidence="3" id="KW-1185">Reference proteome</keyword>
<dbReference type="STRING" id="1314778.A0A5C3PGF9"/>
<dbReference type="InParanoid" id="A0A5C3PGF9"/>
<evidence type="ECO:0000256" key="1">
    <source>
        <dbReference type="SAM" id="MobiDB-lite"/>
    </source>
</evidence>
<sequence length="313" mass="35682">MRNVPEQSWTSAGIAAQADANLRTFNPPPNRPALKPGGSSVARAPRVAGELNTSITSQHPADPADPPDPKRQVHRHTVREAWQLAQHGHSSWWGDLCLSLLELPVSVLVNLEEMPTVDIVRSALAQVELSLTRHLFDAVMTSERLPVLQARFRRLVSPIKLSHVCRQRPYLAVTNPKHREALVRLLSSDHPLGVEEGRRQGWDIPRHRRVCRFCRRRWAIEDEVHALLECEDPRLALLRDVDLLSALERQEEPLPGARRMYARMPSWDFLDYLLRTSRLLTTVARFVYLVFELVESAPPLFPASESEWLELAM</sequence>
<gene>
    <name evidence="2" type="ORF">K466DRAFT_599629</name>
</gene>
<proteinExistence type="predicted"/>
<evidence type="ECO:0000313" key="3">
    <source>
        <dbReference type="Proteomes" id="UP000308197"/>
    </source>
</evidence>
<feature type="region of interest" description="Disordered" evidence="1">
    <location>
        <begin position="22"/>
        <end position="75"/>
    </location>
</feature>
<protein>
    <submittedName>
        <fullName evidence="2">Uncharacterized protein</fullName>
    </submittedName>
</protein>
<organism evidence="2 3">
    <name type="scientific">Polyporus arcularius HHB13444</name>
    <dbReference type="NCBI Taxonomy" id="1314778"/>
    <lineage>
        <taxon>Eukaryota</taxon>
        <taxon>Fungi</taxon>
        <taxon>Dikarya</taxon>
        <taxon>Basidiomycota</taxon>
        <taxon>Agaricomycotina</taxon>
        <taxon>Agaricomycetes</taxon>
        <taxon>Polyporales</taxon>
        <taxon>Polyporaceae</taxon>
        <taxon>Polyporus</taxon>
    </lineage>
</organism>